<dbReference type="Proteomes" id="UP000324091">
    <property type="component" value="Chromosome 12"/>
</dbReference>
<feature type="compositionally biased region" description="Polar residues" evidence="15">
    <location>
        <begin position="812"/>
        <end position="829"/>
    </location>
</feature>
<dbReference type="SMART" id="SM00326">
    <property type="entry name" value="SH3"/>
    <property type="match status" value="1"/>
</dbReference>
<dbReference type="InterPro" id="IPR036028">
    <property type="entry name" value="SH3-like_dom_sf"/>
</dbReference>
<evidence type="ECO:0000256" key="3">
    <source>
        <dbReference type="ARBA" id="ARBA00006440"/>
    </source>
</evidence>
<proteinExistence type="inferred from homology"/>
<comment type="similarity">
    <text evidence="3">Belongs to the FAM124 family.</text>
</comment>
<dbReference type="Pfam" id="PF00012">
    <property type="entry name" value="HSP70"/>
    <property type="match status" value="1"/>
</dbReference>
<dbReference type="InterPro" id="IPR018181">
    <property type="entry name" value="Heat_shock_70_CS"/>
</dbReference>
<dbReference type="Gene3D" id="3.30.420.40">
    <property type="match status" value="2"/>
</dbReference>
<dbReference type="SUPFAM" id="SSF50044">
    <property type="entry name" value="SH3-domain"/>
    <property type="match status" value="1"/>
</dbReference>
<feature type="region of interest" description="Disordered" evidence="15">
    <location>
        <begin position="794"/>
        <end position="831"/>
    </location>
</feature>
<dbReference type="InterPro" id="IPR042048">
    <property type="entry name" value="HSPA13"/>
</dbReference>
<dbReference type="InterPro" id="IPR043129">
    <property type="entry name" value="ATPase_NBD"/>
</dbReference>
<evidence type="ECO:0000313" key="18">
    <source>
        <dbReference type="Proteomes" id="UP000324091"/>
    </source>
</evidence>
<keyword evidence="9" id="KW-0547">Nucleotide-binding</keyword>
<evidence type="ECO:0000256" key="12">
    <source>
        <dbReference type="ARBA" id="ARBA00022848"/>
    </source>
</evidence>
<dbReference type="CDD" id="cd11822">
    <property type="entry name" value="SH3_SASH_like"/>
    <property type="match status" value="1"/>
</dbReference>
<dbReference type="InterPro" id="IPR013761">
    <property type="entry name" value="SAM/pointed_sf"/>
</dbReference>
<comment type="subcellular location">
    <subcellularLocation>
        <location evidence="2">Microsome</location>
    </subcellularLocation>
</comment>
<dbReference type="InterPro" id="IPR001452">
    <property type="entry name" value="SH3_domain"/>
</dbReference>
<comment type="subunit">
    <text evidence="5">Binds UBQLN2.</text>
</comment>
<keyword evidence="10" id="KW-0256">Endoplasmic reticulum</keyword>
<dbReference type="PROSITE" id="PS50002">
    <property type="entry name" value="SH3"/>
    <property type="match status" value="1"/>
</dbReference>
<keyword evidence="8" id="KW-0732">Signal</keyword>
<organism evidence="17 18">
    <name type="scientific">Takifugu flavidus</name>
    <name type="common">sansaifugu</name>
    <dbReference type="NCBI Taxonomy" id="433684"/>
    <lineage>
        <taxon>Eukaryota</taxon>
        <taxon>Metazoa</taxon>
        <taxon>Chordata</taxon>
        <taxon>Craniata</taxon>
        <taxon>Vertebrata</taxon>
        <taxon>Euteleostomi</taxon>
        <taxon>Actinopterygii</taxon>
        <taxon>Neopterygii</taxon>
        <taxon>Teleostei</taxon>
        <taxon>Neoteleostei</taxon>
        <taxon>Acanthomorphata</taxon>
        <taxon>Eupercaria</taxon>
        <taxon>Tetraodontiformes</taxon>
        <taxon>Tetradontoidea</taxon>
        <taxon>Tetraodontidae</taxon>
        <taxon>Takifugu</taxon>
    </lineage>
</organism>
<keyword evidence="17" id="KW-0346">Stress response</keyword>
<feature type="region of interest" description="Disordered" evidence="15">
    <location>
        <begin position="1154"/>
        <end position="1190"/>
    </location>
</feature>
<evidence type="ECO:0000256" key="1">
    <source>
        <dbReference type="ARBA" id="ARBA00002077"/>
    </source>
</evidence>
<dbReference type="FunFam" id="3.30.420.40:FF:000103">
    <property type="entry name" value="Heat shock 70 kDa protein 13"/>
    <property type="match status" value="1"/>
</dbReference>
<dbReference type="PROSITE" id="PS00329">
    <property type="entry name" value="HSP70_2"/>
    <property type="match status" value="1"/>
</dbReference>
<dbReference type="PANTHER" id="PTHR14715">
    <property type="entry name" value="FAM124 DOMAIN-CONTAINING PROTEIN-RELATED"/>
    <property type="match status" value="1"/>
</dbReference>
<accession>A0A5C6PEQ6</accession>
<reference evidence="17 18" key="1">
    <citation type="submission" date="2019-04" db="EMBL/GenBank/DDBJ databases">
        <title>Chromosome genome assembly for Takifugu flavidus.</title>
        <authorList>
            <person name="Xiao S."/>
        </authorList>
    </citation>
    <scope>NUCLEOTIDE SEQUENCE [LARGE SCALE GENOMIC DNA]</scope>
    <source>
        <strain evidence="17">HTHZ2018</strain>
        <tissue evidence="17">Muscle</tissue>
    </source>
</reference>
<dbReference type="Gene3D" id="3.90.640.10">
    <property type="entry name" value="Actin, Chain A, domain 4"/>
    <property type="match status" value="1"/>
</dbReference>
<evidence type="ECO:0000256" key="8">
    <source>
        <dbReference type="ARBA" id="ARBA00022729"/>
    </source>
</evidence>
<dbReference type="PROSITE" id="PS01036">
    <property type="entry name" value="HSP70_3"/>
    <property type="match status" value="1"/>
</dbReference>
<evidence type="ECO:0000256" key="15">
    <source>
        <dbReference type="SAM" id="MobiDB-lite"/>
    </source>
</evidence>
<keyword evidence="11" id="KW-0067">ATP-binding</keyword>
<evidence type="ECO:0000256" key="13">
    <source>
        <dbReference type="ARBA" id="ARBA00031426"/>
    </source>
</evidence>
<evidence type="ECO:0000256" key="5">
    <source>
        <dbReference type="ARBA" id="ARBA00011671"/>
    </source>
</evidence>
<evidence type="ECO:0000256" key="6">
    <source>
        <dbReference type="ARBA" id="ARBA00018765"/>
    </source>
</evidence>
<evidence type="ECO:0000256" key="2">
    <source>
        <dbReference type="ARBA" id="ARBA00004144"/>
    </source>
</evidence>
<comment type="similarity">
    <text evidence="4">Belongs to the heat shock protein 70 family.</text>
</comment>
<evidence type="ECO:0000256" key="4">
    <source>
        <dbReference type="ARBA" id="ARBA00007381"/>
    </source>
</evidence>
<protein>
    <recommendedName>
        <fullName evidence="6">Heat shock 70 kDa protein 13</fullName>
    </recommendedName>
    <alternativeName>
        <fullName evidence="13">Stress-70 protein chaperone microsome-associated 60 kDa protein</fullName>
    </alternativeName>
</protein>
<dbReference type="Pfam" id="PF15067">
    <property type="entry name" value="FAM124"/>
    <property type="match status" value="1"/>
</dbReference>
<name>A0A5C6PEQ6_9TELE</name>
<dbReference type="FunFam" id="3.30.30.30:FF:000007">
    <property type="entry name" value="Heat shock 70 kDa protein 13"/>
    <property type="match status" value="1"/>
</dbReference>
<evidence type="ECO:0000259" key="16">
    <source>
        <dbReference type="PROSITE" id="PS50002"/>
    </source>
</evidence>
<dbReference type="GO" id="GO:0140662">
    <property type="term" value="F:ATP-dependent protein folding chaperone"/>
    <property type="evidence" value="ECO:0007669"/>
    <property type="project" value="InterPro"/>
</dbReference>
<sequence length="1317" mass="143798">MRGEYGLEGGRAWTRIAGAGGRERGSAKGGSTDSLYEAVQSCSAAPPVPSRSCSVALLLDDSTELQDPGRLLPTQAPQKQVNKSNKKKRTHITKSASDNEALGTRKIKTRTEPKERTGTQQTRKRRKEKFTSHQGGNVEKSPGTENETSKTGDILGNLYCEPRTLSCVTIESNVSCRQATQSPGECDSYQGRFCGRARVHTDFDPSPYDTDSLKLKIGDIIDIISKPAMGIWTGVLNNKVGNFKFIYVDVLEEEEAPEVRQQKLCKGAPPQSLLELLQSLNLEDYASALLPEGCQTVQDLLNPQKKQLIELNIKDPEHRYRLLAAAEYFNTEGSAILALFLAGYLGQQYLPPPKPRVIGLDLGTTFCSVGVFHPGSGDVEVIADEEGRLSIPSCVSFTANAVLVGHEAAELSERNPQNTIYDAKRFIGKIFEPGLLEQESSRYPFKVINNNGSAEFLVSTNQTFTVTPEFIGSRLLLKMKKMAERQLNVPIKKAVISVPAEFDERQRNYTVKAAQLAGLEILRVINEPTAAAMAYGLHKIDVFNVLVVDLGGGTLDISLLNKQGGMFLTRAMAGNNKLGGQDFSQRLLQNTTEEVRQKFGIPPTLTEDIHHLRQAVESAKINLTFQPSVTIKVPLHLQADRSSGGEGSSATSVLFQTVITRQVFEEINEDLFQKILTPVETVLAEGHLEKGDVDEIVLVGGSTRIPRIRRLISEYFGKEPNTSIDPDLAVVTGVAIQAGIMGGSWPLQRNRVANFSPDVVVSGRTFRAGGRTGPTGVLGPVVMFPGAALLKRSEDEYPDSGAETAGSDCSRMPSSGSELRTRQTMQQEKQQPHRMHLHLLANPGDSLLLQHTLDHLIRWLYPSLRIFHVSERASSFRTSARACPTAGYPSLAITLFLHEVYGEERILKALDYFQHPPWQYHHTESCGRQPGGIPLTSGSSLNAALIRPYLLPSRDFYSLGAGMPVWGVRPVHCGGEILRLTLYSGYDNYEDAVHFYETVLQRQAEEQKTGFCWFTLHCEPGLCMQLALKQLSPGVRAKPCNSAVLQFRVEEIGQLVPLLPNPCSPISNTRWQTEDLDGNKVLFQVKPPAQPERPLTCAFPLTCPSTSSAGTQHRSSGQGHVFSPRSLAAHGQGVHVPHAEPLLDTFPGAAASLESGSCSSIPSGSSSYSSQNSSPSPFSTTSTNTNSLLRPSITRSFSHLLLEEAEEETNVDTGVPASVQSIARSASTELLLAPSSESPKAVGPPFTGGLSKVLMECLPQIQIDLQGSARKCPKVATRGKERPTEGPGHGACTESRTMAELLSARMYRYESVDEFFI</sequence>
<dbReference type="SUPFAM" id="SSF53067">
    <property type="entry name" value="Actin-like ATPase domain"/>
    <property type="match status" value="2"/>
</dbReference>
<feature type="region of interest" description="Disordered" evidence="15">
    <location>
        <begin position="66"/>
        <end position="151"/>
    </location>
</feature>
<dbReference type="InterPro" id="IPR046365">
    <property type="entry name" value="FAM124_dom"/>
</dbReference>
<dbReference type="InterPro" id="IPR029380">
    <property type="entry name" value="FAM124"/>
</dbReference>
<evidence type="ECO:0000256" key="9">
    <source>
        <dbReference type="ARBA" id="ARBA00022741"/>
    </source>
</evidence>
<comment type="caution">
    <text evidence="17">The sequence shown here is derived from an EMBL/GenBank/DDBJ whole genome shotgun (WGS) entry which is preliminary data.</text>
</comment>
<evidence type="ECO:0000256" key="14">
    <source>
        <dbReference type="PROSITE-ProRule" id="PRU00192"/>
    </source>
</evidence>
<dbReference type="Gene3D" id="1.10.150.50">
    <property type="entry name" value="Transcription Factor, Ets-1"/>
    <property type="match status" value="1"/>
</dbReference>
<dbReference type="PRINTS" id="PR00301">
    <property type="entry name" value="HEATSHOCK70"/>
</dbReference>
<keyword evidence="7 14" id="KW-0728">SH3 domain</keyword>
<gene>
    <name evidence="17" type="ORF">D4764_12G0008790</name>
</gene>
<keyword evidence="18" id="KW-1185">Reference proteome</keyword>
<dbReference type="Gene3D" id="2.30.30.40">
    <property type="entry name" value="SH3 Domains"/>
    <property type="match status" value="1"/>
</dbReference>
<evidence type="ECO:0000256" key="7">
    <source>
        <dbReference type="ARBA" id="ARBA00022443"/>
    </source>
</evidence>
<dbReference type="InterPro" id="IPR001660">
    <property type="entry name" value="SAM"/>
</dbReference>
<dbReference type="CDD" id="cd10237">
    <property type="entry name" value="ASKHA_NBD_HSP70_HSPA13"/>
    <property type="match status" value="1"/>
</dbReference>
<feature type="domain" description="SH3" evidence="16">
    <location>
        <begin position="192"/>
        <end position="253"/>
    </location>
</feature>
<dbReference type="EMBL" id="RHFK02000004">
    <property type="protein sequence ID" value="TWW77489.1"/>
    <property type="molecule type" value="Genomic_DNA"/>
</dbReference>
<dbReference type="GO" id="GO:0005654">
    <property type="term" value="C:nucleoplasm"/>
    <property type="evidence" value="ECO:0007669"/>
    <property type="project" value="TreeGrafter"/>
</dbReference>
<keyword evidence="12" id="KW-0492">Microsome</keyword>
<dbReference type="PANTHER" id="PTHR14715:SF2">
    <property type="entry name" value="PROTEIN FAM124B"/>
    <property type="match status" value="1"/>
</dbReference>
<dbReference type="Pfam" id="PF00536">
    <property type="entry name" value="SAM_1"/>
    <property type="match status" value="1"/>
</dbReference>
<evidence type="ECO:0000313" key="17">
    <source>
        <dbReference type="EMBL" id="TWW77489.1"/>
    </source>
</evidence>
<dbReference type="Gene3D" id="3.30.30.30">
    <property type="match status" value="1"/>
</dbReference>
<comment type="function">
    <text evidence="1">Has peptide-independent ATPase activity.</text>
</comment>
<dbReference type="InterPro" id="IPR013126">
    <property type="entry name" value="Hsp_70_fam"/>
</dbReference>
<dbReference type="SUPFAM" id="SSF47769">
    <property type="entry name" value="SAM/Pointed domain"/>
    <property type="match status" value="1"/>
</dbReference>
<evidence type="ECO:0000256" key="10">
    <source>
        <dbReference type="ARBA" id="ARBA00022824"/>
    </source>
</evidence>
<dbReference type="GO" id="GO:0005524">
    <property type="term" value="F:ATP binding"/>
    <property type="evidence" value="ECO:0007669"/>
    <property type="project" value="UniProtKB-KW"/>
</dbReference>
<evidence type="ECO:0000256" key="11">
    <source>
        <dbReference type="ARBA" id="ARBA00022840"/>
    </source>
</evidence>